<feature type="domain" description="Heterokaryon incompatibility" evidence="1">
    <location>
        <begin position="28"/>
        <end position="118"/>
    </location>
</feature>
<name>A0A9P4MVK8_9PLEO</name>
<dbReference type="InterPro" id="IPR010730">
    <property type="entry name" value="HET"/>
</dbReference>
<dbReference type="SUPFAM" id="SSF52540">
    <property type="entry name" value="P-loop containing nucleoside triphosphate hydrolases"/>
    <property type="match status" value="1"/>
</dbReference>
<evidence type="ECO:0000313" key="4">
    <source>
        <dbReference type="Proteomes" id="UP000800093"/>
    </source>
</evidence>
<dbReference type="InterPro" id="IPR027417">
    <property type="entry name" value="P-loop_NTPase"/>
</dbReference>
<dbReference type="SUPFAM" id="SSF48452">
    <property type="entry name" value="TPR-like"/>
    <property type="match status" value="1"/>
</dbReference>
<dbReference type="Pfam" id="PF06985">
    <property type="entry name" value="HET"/>
    <property type="match status" value="1"/>
</dbReference>
<dbReference type="GO" id="GO:0043531">
    <property type="term" value="F:ADP binding"/>
    <property type="evidence" value="ECO:0007669"/>
    <property type="project" value="InterPro"/>
</dbReference>
<dbReference type="AlphaFoldDB" id="A0A9P4MVK8"/>
<organism evidence="3 4">
    <name type="scientific">Lojkania enalia</name>
    <dbReference type="NCBI Taxonomy" id="147567"/>
    <lineage>
        <taxon>Eukaryota</taxon>
        <taxon>Fungi</taxon>
        <taxon>Dikarya</taxon>
        <taxon>Ascomycota</taxon>
        <taxon>Pezizomycotina</taxon>
        <taxon>Dothideomycetes</taxon>
        <taxon>Pleosporomycetidae</taxon>
        <taxon>Pleosporales</taxon>
        <taxon>Pleosporales incertae sedis</taxon>
        <taxon>Lojkania</taxon>
    </lineage>
</organism>
<feature type="domain" description="Orc1-like AAA ATPase" evidence="2">
    <location>
        <begin position="271"/>
        <end position="391"/>
    </location>
</feature>
<gene>
    <name evidence="3" type="ORF">CC78DRAFT_476291</name>
</gene>
<evidence type="ECO:0000259" key="1">
    <source>
        <dbReference type="Pfam" id="PF06985"/>
    </source>
</evidence>
<dbReference type="EMBL" id="ML986719">
    <property type="protein sequence ID" value="KAF2259110.1"/>
    <property type="molecule type" value="Genomic_DNA"/>
</dbReference>
<comment type="caution">
    <text evidence="3">The sequence shown here is derived from an EMBL/GenBank/DDBJ whole genome shotgun (WGS) entry which is preliminary data.</text>
</comment>
<dbReference type="PRINTS" id="PR00364">
    <property type="entry name" value="DISEASERSIST"/>
</dbReference>
<reference evidence="4" key="1">
    <citation type="journal article" date="2020" name="Stud. Mycol.">
        <title>101 Dothideomycetes genomes: A test case for predicting lifestyles and emergence of pathogens.</title>
        <authorList>
            <person name="Haridas S."/>
            <person name="Albert R."/>
            <person name="Binder M."/>
            <person name="Bloem J."/>
            <person name="LaButti K."/>
            <person name="Salamov A."/>
            <person name="Andreopoulos B."/>
            <person name="Baker S."/>
            <person name="Barry K."/>
            <person name="Bills G."/>
            <person name="Bluhm B."/>
            <person name="Cannon C."/>
            <person name="Castanera R."/>
            <person name="Culley D."/>
            <person name="Daum C."/>
            <person name="Ezra D."/>
            <person name="Gonzalez J."/>
            <person name="Henrissat B."/>
            <person name="Kuo A."/>
            <person name="Liang C."/>
            <person name="Lipzen A."/>
            <person name="Lutzoni F."/>
            <person name="Magnuson J."/>
            <person name="Mondo S."/>
            <person name="Nolan M."/>
            <person name="Ohm R."/>
            <person name="Pangilinan J."/>
            <person name="Park H.-J."/>
            <person name="Ramirez L."/>
            <person name="Alfaro M."/>
            <person name="Sun H."/>
            <person name="Tritt A."/>
            <person name="Yoshinaga Y."/>
            <person name="Zwiers L.-H."/>
            <person name="Turgeon B."/>
            <person name="Goodwin S."/>
            <person name="Spatafora J."/>
            <person name="Crous P."/>
            <person name="Grigoriev I."/>
        </authorList>
    </citation>
    <scope>NUCLEOTIDE SEQUENCE [LARGE SCALE GENOMIC DNA]</scope>
    <source>
        <strain evidence="4">CBS 304.66</strain>
    </source>
</reference>
<dbReference type="PANTHER" id="PTHR10622">
    <property type="entry name" value="HET DOMAIN-CONTAINING PROTEIN"/>
    <property type="match status" value="1"/>
</dbReference>
<dbReference type="InterPro" id="IPR041664">
    <property type="entry name" value="AAA_16"/>
</dbReference>
<dbReference type="PANTHER" id="PTHR10622:SF13">
    <property type="entry name" value="NACHT DOMAIN-CONTAINING PROTEIN"/>
    <property type="match status" value="1"/>
</dbReference>
<evidence type="ECO:0000313" key="3">
    <source>
        <dbReference type="EMBL" id="KAF2259110.1"/>
    </source>
</evidence>
<dbReference type="Gene3D" id="3.40.50.300">
    <property type="entry name" value="P-loop containing nucleotide triphosphate hydrolases"/>
    <property type="match status" value="1"/>
</dbReference>
<dbReference type="Gene3D" id="1.25.40.10">
    <property type="entry name" value="Tetratricopeptide repeat domain"/>
    <property type="match status" value="1"/>
</dbReference>
<dbReference type="Pfam" id="PF13191">
    <property type="entry name" value="AAA_16"/>
    <property type="match status" value="1"/>
</dbReference>
<accession>A0A9P4MVK8</accession>
<proteinExistence type="predicted"/>
<dbReference type="InterPro" id="IPR011990">
    <property type="entry name" value="TPR-like_helical_dom_sf"/>
</dbReference>
<keyword evidence="4" id="KW-1185">Reference proteome</keyword>
<dbReference type="Proteomes" id="UP000800093">
    <property type="component" value="Unassembled WGS sequence"/>
</dbReference>
<sequence>MALIRLLQYKPDGEIVFREPTSGNVPAYATLSHTWEKEEVLFQDMEAGADRSRTMNRAGWRKIEFCAKQAAADGLQYFWVDTCCIDKKNAVELGAAINSMFRWYRNAARCYVYLSDVSKPATRTDDKKAWEEDFRASRWFTRGWTLQELIAPRLVDFFSLEGQQLGSKSTLETKIHNITGIAKNALQGDALSNFSIKERRSWAERRTTTIEEDGTYCLIGIFDVSMVPNYGEGRDHAFRRLEEEIHRLYKGIEFEKFAVGLDLTSFPEAAQFVAREKELSEMHKLLYGHSGRACVVLHGLGGIGKTQLAITYARRHKEKHTAIFWLNANDDDSLKLGFRDIAQQVLRHHRSTGLLASVNLDGDLDRVVNSVKDWLDLPMNTRWLIIYDNYDNPKMSGGLDDLAVDLHRYLPRSDHGSIIITTRSSQVSLSHRIHVQKLQSIQDGLEILSNTSRREGIKDDPDAVKLVKELDGLPLALSTAGAYLEHVTTSFSEYLRLYKASWLKLQTTSPKLNSYEDRALYSTWQTTFDLIEQKNTASAKLLKLWAYFDREDVYFDLLRHANSADDEWLQRLTEDELNFNMAVTLLCSFGLVDPHWSHQLQFGSGGYSVHSCVHSWTTFVLNHEWDERLAQVALTCVASEIPMRDVRDSWMLQRRLLQHASRQERLISGGKVDVEGMEWALDMLGVLYADQGKLAEAEAMYSKLAEAEAMYSRALQGYEEALSPQLLPSYLPALNTMFAFGDLFSQTDRKDLAKAMYSQALSGYTSIQGPSSKSCQQLKDRLHTLQVAPAASETSKDKSTEVGAHKSSTLKQKFCKLGRRLNIR</sequence>
<dbReference type="OrthoDB" id="674604at2759"/>
<evidence type="ECO:0000259" key="2">
    <source>
        <dbReference type="Pfam" id="PF13191"/>
    </source>
</evidence>
<protein>
    <submittedName>
        <fullName evidence="3">HET-domain-containing protein</fullName>
    </submittedName>
</protein>